<dbReference type="NCBIfam" id="TIGR01862">
    <property type="entry name" value="N2-ase-Ialpha"/>
    <property type="match status" value="1"/>
</dbReference>
<sequence length="544" mass="60984">MSQTATTLKNENLVEEIVTRYPPKVARKRRKHMVPVKPGTEQTIAANARTVPGIITQRGCAYAGCKGVVLGPIVDMVHIVHGPIGCSFYAWGTRRNQGKARKGGQNFLEYCFSTDMQPDNIIFGGEKKLRKAIEEAYELFKPKAMSLHATCPAGLIGDDVIGVGREMTEKLGIPIIGFACEGYKGVSQSAGHHLANNGLFEHVVGRDDKKVGKFAINMLGEYNIGGDAWEIERIFEKCGIDIISTFSGNGSFDEIAQAHNAHLNIIQCHRSINYMAEMLEDKFGIPWLKVNVIGLKSTSKSLRKIGEFFDDAKLSARIEEVIAEEEAAAEKEIVEIRERLQGKTAMLFTGGSRAHHYQALFKDLGMKTVVAGEEFAHRDDYEGRKVIPTIKIDADSRNITELKAERDPERYHPPKSEEEIARLKEEGKLSEYEGMLPDMVENSILVDDITHLEQEMMIASYNPDIVCSGVKDKYIFEKMGIPSKQLHNYDYSGPFAGYHGAVNFARDIDMRVNNPVWKMIQPPWQKRPMIKAEMMVETEKEIRA</sequence>
<comment type="subunit">
    <text evidence="5">Tetramer of two alpha and two beta chains. Forms complex with the iron protein (nitrogenase component 2).</text>
</comment>
<evidence type="ECO:0000256" key="13">
    <source>
        <dbReference type="ARBA" id="ARBA00023004"/>
    </source>
</evidence>
<keyword evidence="12 20" id="KW-0560">Oxidoreductase</keyword>
<keyword evidence="15" id="KW-0535">Nitrogen fixation</keyword>
<comment type="catalytic activity">
    <reaction evidence="18">
        <text>N2 + 8 reduced [2Fe-2S]-[ferredoxin] + 16 ATP + 16 H2O = H2 + 8 oxidized [2Fe-2S]-[ferredoxin] + 2 NH4(+) + 16 ADP + 16 phosphate + 6 H(+)</text>
        <dbReference type="Rhea" id="RHEA:21448"/>
        <dbReference type="Rhea" id="RHEA-COMP:10000"/>
        <dbReference type="Rhea" id="RHEA-COMP:10001"/>
        <dbReference type="ChEBI" id="CHEBI:15377"/>
        <dbReference type="ChEBI" id="CHEBI:15378"/>
        <dbReference type="ChEBI" id="CHEBI:17997"/>
        <dbReference type="ChEBI" id="CHEBI:18276"/>
        <dbReference type="ChEBI" id="CHEBI:28938"/>
        <dbReference type="ChEBI" id="CHEBI:30616"/>
        <dbReference type="ChEBI" id="CHEBI:33737"/>
        <dbReference type="ChEBI" id="CHEBI:33738"/>
        <dbReference type="ChEBI" id="CHEBI:43474"/>
        <dbReference type="ChEBI" id="CHEBI:456216"/>
        <dbReference type="EC" id="1.18.6.1"/>
    </reaction>
</comment>
<evidence type="ECO:0000256" key="4">
    <source>
        <dbReference type="ARBA" id="ARBA00011002"/>
    </source>
</evidence>
<evidence type="ECO:0000256" key="18">
    <source>
        <dbReference type="ARBA" id="ARBA00047967"/>
    </source>
</evidence>
<evidence type="ECO:0000256" key="8">
    <source>
        <dbReference type="ARBA" id="ARBA00022505"/>
    </source>
</evidence>
<comment type="similarity">
    <text evidence="4">Belongs to the NifD/NifK/NifE/NifN family.</text>
</comment>
<evidence type="ECO:0000313" key="20">
    <source>
        <dbReference type="EMBL" id="VAW36289.1"/>
    </source>
</evidence>
<organism evidence="20">
    <name type="scientific">hydrothermal vent metagenome</name>
    <dbReference type="NCBI Taxonomy" id="652676"/>
    <lineage>
        <taxon>unclassified sequences</taxon>
        <taxon>metagenomes</taxon>
        <taxon>ecological metagenomes</taxon>
    </lineage>
</organism>
<dbReference type="AlphaFoldDB" id="A0A3B0VHL7"/>
<evidence type="ECO:0000256" key="10">
    <source>
        <dbReference type="ARBA" id="ARBA00022741"/>
    </source>
</evidence>
<name>A0A3B0VHL7_9ZZZZ</name>
<dbReference type="GO" id="GO:0016612">
    <property type="term" value="C:molybdenum-iron nitrogenase complex"/>
    <property type="evidence" value="ECO:0007669"/>
    <property type="project" value="InterPro"/>
</dbReference>
<reference evidence="20" key="1">
    <citation type="submission" date="2018-06" db="EMBL/GenBank/DDBJ databases">
        <authorList>
            <person name="Zhirakovskaya E."/>
        </authorList>
    </citation>
    <scope>NUCLEOTIDE SEQUENCE</scope>
</reference>
<dbReference type="PROSITE" id="PS00090">
    <property type="entry name" value="NITROGENASE_1_2"/>
    <property type="match status" value="1"/>
</dbReference>
<feature type="domain" description="Nitrogenase/oxidoreductase component 1" evidence="19">
    <location>
        <begin position="60"/>
        <end position="512"/>
    </location>
</feature>
<dbReference type="Gene3D" id="3.40.50.1980">
    <property type="entry name" value="Nitrogenase molybdenum iron protein domain"/>
    <property type="match status" value="2"/>
</dbReference>
<evidence type="ECO:0000256" key="16">
    <source>
        <dbReference type="ARBA" id="ARBA00030899"/>
    </source>
</evidence>
<keyword evidence="11" id="KW-0067">ATP-binding</keyword>
<dbReference type="EMBL" id="UOEX01000164">
    <property type="protein sequence ID" value="VAW36289.1"/>
    <property type="molecule type" value="Genomic_DNA"/>
</dbReference>
<keyword evidence="8" id="KW-0500">Molybdenum</keyword>
<evidence type="ECO:0000259" key="19">
    <source>
        <dbReference type="Pfam" id="PF00148"/>
    </source>
</evidence>
<comment type="cofactor">
    <cofactor evidence="2">
        <name>[7Fe-Mo-9S-C-homocitryl] cluster</name>
        <dbReference type="ChEBI" id="CHEBI:30409"/>
    </cofactor>
</comment>
<evidence type="ECO:0000256" key="3">
    <source>
        <dbReference type="ARBA" id="ARBA00002621"/>
    </source>
</evidence>
<proteinExistence type="inferred from homology"/>
<dbReference type="PROSITE" id="PS00699">
    <property type="entry name" value="NITROGENASE_1_1"/>
    <property type="match status" value="1"/>
</dbReference>
<evidence type="ECO:0000256" key="5">
    <source>
        <dbReference type="ARBA" id="ARBA00011462"/>
    </source>
</evidence>
<evidence type="ECO:0000256" key="6">
    <source>
        <dbReference type="ARBA" id="ARBA00012773"/>
    </source>
</evidence>
<evidence type="ECO:0000256" key="2">
    <source>
        <dbReference type="ARBA" id="ARBA00001969"/>
    </source>
</evidence>
<evidence type="ECO:0000256" key="14">
    <source>
        <dbReference type="ARBA" id="ARBA00023014"/>
    </source>
</evidence>
<dbReference type="Gene3D" id="3.40.50.12380">
    <property type="entry name" value="Nitrogenase MoFe cofactor biosynthesis protein NifE, C-terminal"/>
    <property type="match status" value="1"/>
</dbReference>
<comment type="function">
    <text evidence="3">This molybdenum-iron protein is part of the nitrogenase complex that catalyzes the key enzymatic reactions in nitrogen fixation.</text>
</comment>
<dbReference type="InterPro" id="IPR005972">
    <property type="entry name" value="Nase_Mo-Fe_asu"/>
</dbReference>
<dbReference type="InterPro" id="IPR000318">
    <property type="entry name" value="Nase_comp1_CS"/>
</dbReference>
<dbReference type="Pfam" id="PF00148">
    <property type="entry name" value="Oxidored_nitro"/>
    <property type="match status" value="1"/>
</dbReference>
<protein>
    <recommendedName>
        <fullName evidence="7">Nitrogenase molybdenum-iron protein alpha chain</fullName>
        <ecNumber evidence="6">1.18.6.1</ecNumber>
    </recommendedName>
    <alternativeName>
        <fullName evidence="17">Dinitrogenase</fullName>
    </alternativeName>
    <alternativeName>
        <fullName evidence="16">Nitrogenase component I</fullName>
    </alternativeName>
</protein>
<keyword evidence="9" id="KW-0479">Metal-binding</keyword>
<dbReference type="NCBIfam" id="TIGR01282">
    <property type="entry name" value="nifD"/>
    <property type="match status" value="1"/>
</dbReference>
<keyword evidence="14" id="KW-0411">Iron-sulfur</keyword>
<evidence type="ECO:0000256" key="12">
    <source>
        <dbReference type="ARBA" id="ARBA00023002"/>
    </source>
</evidence>
<keyword evidence="13" id="KW-0408">Iron</keyword>
<keyword evidence="10" id="KW-0547">Nucleotide-binding</keyword>
<evidence type="ECO:0000256" key="7">
    <source>
        <dbReference type="ARBA" id="ARBA00017663"/>
    </source>
</evidence>
<gene>
    <name evidence="20" type="ORF">MNBD_DELTA03-1091</name>
</gene>
<dbReference type="EC" id="1.18.6.1" evidence="6"/>
<evidence type="ECO:0000256" key="15">
    <source>
        <dbReference type="ARBA" id="ARBA00023231"/>
    </source>
</evidence>
<dbReference type="SUPFAM" id="SSF53807">
    <property type="entry name" value="Helical backbone' metal receptor"/>
    <property type="match status" value="1"/>
</dbReference>
<dbReference type="GO" id="GO:0046872">
    <property type="term" value="F:metal ion binding"/>
    <property type="evidence" value="ECO:0007669"/>
    <property type="project" value="UniProtKB-KW"/>
</dbReference>
<comment type="cofactor">
    <cofactor evidence="1">
        <name>[8Fe-7S] cluster</name>
        <dbReference type="ChEBI" id="CHEBI:21143"/>
    </cofactor>
</comment>
<evidence type="ECO:0000256" key="11">
    <source>
        <dbReference type="ARBA" id="ARBA00022840"/>
    </source>
</evidence>
<dbReference type="GO" id="GO:0016163">
    <property type="term" value="F:nitrogenase activity"/>
    <property type="evidence" value="ECO:0007669"/>
    <property type="project" value="UniProtKB-EC"/>
</dbReference>
<accession>A0A3B0VHL7</accession>
<dbReference type="InterPro" id="IPR000510">
    <property type="entry name" value="Nase/OxRdtase_comp1"/>
</dbReference>
<dbReference type="InterPro" id="IPR010143">
    <property type="entry name" value="Nase_comp1_asu"/>
</dbReference>
<dbReference type="PANTHER" id="PTHR43457">
    <property type="entry name" value="NITROGENASE MOLYBDENUM-IRON PROTEIN ALPHA CHAIN"/>
    <property type="match status" value="1"/>
</dbReference>
<evidence type="ECO:0000256" key="1">
    <source>
        <dbReference type="ARBA" id="ARBA00001919"/>
    </source>
</evidence>
<evidence type="ECO:0000256" key="9">
    <source>
        <dbReference type="ARBA" id="ARBA00022723"/>
    </source>
</evidence>
<evidence type="ECO:0000256" key="17">
    <source>
        <dbReference type="ARBA" id="ARBA00031726"/>
    </source>
</evidence>
<dbReference type="GO" id="GO:0005524">
    <property type="term" value="F:ATP binding"/>
    <property type="evidence" value="ECO:0007669"/>
    <property type="project" value="UniProtKB-KW"/>
</dbReference>
<dbReference type="PANTHER" id="PTHR43457:SF1">
    <property type="entry name" value="NITROGENASE MOLYBDENUM-IRON PROTEIN ALPHA CHAIN"/>
    <property type="match status" value="1"/>
</dbReference>
<dbReference type="GO" id="GO:0051536">
    <property type="term" value="F:iron-sulfur cluster binding"/>
    <property type="evidence" value="ECO:0007669"/>
    <property type="project" value="UniProtKB-KW"/>
</dbReference>